<evidence type="ECO:0000256" key="5">
    <source>
        <dbReference type="ARBA" id="ARBA00023212"/>
    </source>
</evidence>
<evidence type="ECO:0000256" key="2">
    <source>
        <dbReference type="ARBA" id="ARBA00005885"/>
    </source>
</evidence>
<organism evidence="8 9">
    <name type="scientific">Trapa incisa</name>
    <dbReference type="NCBI Taxonomy" id="236973"/>
    <lineage>
        <taxon>Eukaryota</taxon>
        <taxon>Viridiplantae</taxon>
        <taxon>Streptophyta</taxon>
        <taxon>Embryophyta</taxon>
        <taxon>Tracheophyta</taxon>
        <taxon>Spermatophyta</taxon>
        <taxon>Magnoliopsida</taxon>
        <taxon>eudicotyledons</taxon>
        <taxon>Gunneridae</taxon>
        <taxon>Pentapetalae</taxon>
        <taxon>rosids</taxon>
        <taxon>malvids</taxon>
        <taxon>Myrtales</taxon>
        <taxon>Lythraceae</taxon>
        <taxon>Trapa</taxon>
    </lineage>
</organism>
<feature type="compositionally biased region" description="Basic residues" evidence="6">
    <location>
        <begin position="322"/>
        <end position="332"/>
    </location>
</feature>
<dbReference type="PANTHER" id="PTHR46372">
    <property type="entry name" value="PROTEIN WVD2-LIKE 3"/>
    <property type="match status" value="1"/>
</dbReference>
<evidence type="ECO:0000256" key="4">
    <source>
        <dbReference type="ARBA" id="ARBA00022701"/>
    </source>
</evidence>
<feature type="compositionally biased region" description="Polar residues" evidence="6">
    <location>
        <begin position="168"/>
        <end position="196"/>
    </location>
</feature>
<feature type="compositionally biased region" description="Basic and acidic residues" evidence="6">
    <location>
        <begin position="247"/>
        <end position="287"/>
    </location>
</feature>
<dbReference type="InterPro" id="IPR044806">
    <property type="entry name" value="WVD2/WDL1-4"/>
</dbReference>
<keyword evidence="9" id="KW-1185">Reference proteome</keyword>
<evidence type="ECO:0000313" key="9">
    <source>
        <dbReference type="Proteomes" id="UP001345219"/>
    </source>
</evidence>
<dbReference type="EMBL" id="JAXIOK010000022">
    <property type="protein sequence ID" value="KAK4744574.1"/>
    <property type="molecule type" value="Genomic_DNA"/>
</dbReference>
<dbReference type="GO" id="GO:0005874">
    <property type="term" value="C:microtubule"/>
    <property type="evidence" value="ECO:0007669"/>
    <property type="project" value="UniProtKB-KW"/>
</dbReference>
<dbReference type="InterPro" id="IPR027329">
    <property type="entry name" value="TPX2_C"/>
</dbReference>
<dbReference type="AlphaFoldDB" id="A0AAN7GM55"/>
<evidence type="ECO:0000256" key="1">
    <source>
        <dbReference type="ARBA" id="ARBA00004245"/>
    </source>
</evidence>
<dbReference type="Pfam" id="PF06886">
    <property type="entry name" value="TPX2"/>
    <property type="match status" value="1"/>
</dbReference>
<comment type="caution">
    <text evidence="8">The sequence shown here is derived from an EMBL/GenBank/DDBJ whole genome shotgun (WGS) entry which is preliminary data.</text>
</comment>
<dbReference type="GO" id="GO:0000226">
    <property type="term" value="P:microtubule cytoskeleton organization"/>
    <property type="evidence" value="ECO:0007669"/>
    <property type="project" value="InterPro"/>
</dbReference>
<keyword evidence="5" id="KW-0206">Cytoskeleton</keyword>
<feature type="region of interest" description="Disordered" evidence="6">
    <location>
        <begin position="106"/>
        <end position="355"/>
    </location>
</feature>
<evidence type="ECO:0000256" key="6">
    <source>
        <dbReference type="SAM" id="MobiDB-lite"/>
    </source>
</evidence>
<accession>A0AAN7GM55</accession>
<comment type="similarity">
    <text evidence="2">Belongs to the TPX2 family.</text>
</comment>
<feature type="domain" description="TPX2 C-terminal" evidence="7">
    <location>
        <begin position="243"/>
        <end position="316"/>
    </location>
</feature>
<dbReference type="GO" id="GO:0008017">
    <property type="term" value="F:microtubule binding"/>
    <property type="evidence" value="ECO:0007669"/>
    <property type="project" value="InterPro"/>
</dbReference>
<keyword evidence="4" id="KW-0493">Microtubule</keyword>
<reference evidence="8 9" key="1">
    <citation type="journal article" date="2023" name="Hortic Res">
        <title>Pangenome of water caltrop reveals structural variations and asymmetric subgenome divergence after allopolyploidization.</title>
        <authorList>
            <person name="Zhang X."/>
            <person name="Chen Y."/>
            <person name="Wang L."/>
            <person name="Yuan Y."/>
            <person name="Fang M."/>
            <person name="Shi L."/>
            <person name="Lu R."/>
            <person name="Comes H.P."/>
            <person name="Ma Y."/>
            <person name="Chen Y."/>
            <person name="Huang G."/>
            <person name="Zhou Y."/>
            <person name="Zheng Z."/>
            <person name="Qiu Y."/>
        </authorList>
    </citation>
    <scope>NUCLEOTIDE SEQUENCE [LARGE SCALE GENOMIC DNA]</scope>
    <source>
        <tissue evidence="8">Roots</tissue>
    </source>
</reference>
<sequence length="370" mass="40737">MSSVLLARQTTGRRVYDIQTFFNLAVQLKVREMGVEITDICMDKVQGQAPMSSNGQLDSLKPQELLDSYDDIKGDSESPASEENNGAKEYEVKECTCENPVKIEEPNAQSLKEKSKLEVNRGNVKNKKVSSTKNGTKHTAVGPRTKHTVPQPFALATTKRASAGTPPAGTQTDPAVADSNKSLNEKPLQNLTSKKSISPPLARKPLHPDKKKQTDEEDLCLVDSPNASAESPSQKAFASAPMLRCTQRAEKRREFSSKLEVKHQAMEAEKNQSEARTKEEREADIKQLRKSMTFKATPMPSFYHEGPPPKTQLKKMPPTRAKSPKLGRRKSSGHAVDPSKGEKVKGTHGCGGRYSLSDNLIQAFEHEESG</sequence>
<feature type="region of interest" description="Disordered" evidence="6">
    <location>
        <begin position="69"/>
        <end position="93"/>
    </location>
</feature>
<dbReference type="PANTHER" id="PTHR46372:SF2">
    <property type="entry name" value="PROTEIN WVD2-LIKE 3"/>
    <property type="match status" value="1"/>
</dbReference>
<evidence type="ECO:0000256" key="3">
    <source>
        <dbReference type="ARBA" id="ARBA00022490"/>
    </source>
</evidence>
<name>A0AAN7GM55_9MYRT</name>
<evidence type="ECO:0000259" key="7">
    <source>
        <dbReference type="Pfam" id="PF06886"/>
    </source>
</evidence>
<feature type="compositionally biased region" description="Basic and acidic residues" evidence="6">
    <location>
        <begin position="106"/>
        <end position="119"/>
    </location>
</feature>
<feature type="compositionally biased region" description="Polar residues" evidence="6">
    <location>
        <begin position="225"/>
        <end position="236"/>
    </location>
</feature>
<dbReference type="Proteomes" id="UP001345219">
    <property type="component" value="Chromosome 9"/>
</dbReference>
<comment type="subcellular location">
    <subcellularLocation>
        <location evidence="1">Cytoplasm</location>
        <location evidence="1">Cytoskeleton</location>
    </subcellularLocation>
</comment>
<keyword evidence="3" id="KW-0963">Cytoplasm</keyword>
<evidence type="ECO:0000313" key="8">
    <source>
        <dbReference type="EMBL" id="KAK4744574.1"/>
    </source>
</evidence>
<protein>
    <recommendedName>
        <fullName evidence="7">TPX2 C-terminal domain-containing protein</fullName>
    </recommendedName>
</protein>
<gene>
    <name evidence="8" type="ORF">SAY87_010886</name>
</gene>
<proteinExistence type="inferred from homology"/>